<keyword evidence="5 6" id="KW-0472">Membrane</keyword>
<evidence type="ECO:0000256" key="6">
    <source>
        <dbReference type="SAM" id="Phobius"/>
    </source>
</evidence>
<dbReference type="InterPro" id="IPR051791">
    <property type="entry name" value="Pra-immunoreactive"/>
</dbReference>
<proteinExistence type="predicted"/>
<reference evidence="8 9" key="1">
    <citation type="submission" date="2024-09" db="EMBL/GenBank/DDBJ databases">
        <authorList>
            <person name="Lee S.D."/>
        </authorList>
    </citation>
    <scope>NUCLEOTIDE SEQUENCE [LARGE SCALE GENOMIC DNA]</scope>
    <source>
        <strain evidence="8 9">N1-3</strain>
    </source>
</reference>
<keyword evidence="3 6" id="KW-0812">Transmembrane</keyword>
<feature type="domain" description="RDD" evidence="7">
    <location>
        <begin position="9"/>
        <end position="145"/>
    </location>
</feature>
<gene>
    <name evidence="8" type="ORF">ACEZDB_38640</name>
</gene>
<dbReference type="InterPro" id="IPR010432">
    <property type="entry name" value="RDD"/>
</dbReference>
<evidence type="ECO:0000313" key="8">
    <source>
        <dbReference type="EMBL" id="MFC1436567.1"/>
    </source>
</evidence>
<keyword evidence="4 6" id="KW-1133">Transmembrane helix</keyword>
<dbReference type="PANTHER" id="PTHR36115">
    <property type="entry name" value="PROLINE-RICH ANTIGEN HOMOLOG-RELATED"/>
    <property type="match status" value="1"/>
</dbReference>
<sequence length="164" mass="17502">MRVPIPGLAGWSVRASASLVEISIAGGVATAYSAALLFARPVFALVEALALLLGVHMQSWFLSGYWALGVAFLVWQAAERGRTGQSLGMRLLGIVLVDEDTGAPVGPARSVLRSVLHVVDVAPVFFGYVRPVFHYRAQTFADQICRTVVVGVEVVNAIAEEVPQ</sequence>
<dbReference type="PANTHER" id="PTHR36115:SF6">
    <property type="entry name" value="PROLINE-RICH ANTIGEN HOMOLOG"/>
    <property type="match status" value="1"/>
</dbReference>
<evidence type="ECO:0000256" key="4">
    <source>
        <dbReference type="ARBA" id="ARBA00022989"/>
    </source>
</evidence>
<dbReference type="RefSeq" id="WP_380560289.1">
    <property type="nucleotide sequence ID" value="NZ_JBHEZY010000039.1"/>
</dbReference>
<organism evidence="8 9">
    <name type="scientific">Streptacidiphilus alkalitolerans</name>
    <dbReference type="NCBI Taxonomy" id="3342712"/>
    <lineage>
        <taxon>Bacteria</taxon>
        <taxon>Bacillati</taxon>
        <taxon>Actinomycetota</taxon>
        <taxon>Actinomycetes</taxon>
        <taxon>Kitasatosporales</taxon>
        <taxon>Streptomycetaceae</taxon>
        <taxon>Streptacidiphilus</taxon>
    </lineage>
</organism>
<feature type="transmembrane region" description="Helical" evidence="6">
    <location>
        <begin position="20"/>
        <end position="39"/>
    </location>
</feature>
<name>A0ABV6XEX2_9ACTN</name>
<dbReference type="Pfam" id="PF06271">
    <property type="entry name" value="RDD"/>
    <property type="match status" value="1"/>
</dbReference>
<protein>
    <submittedName>
        <fullName evidence="8">RDD family protein</fullName>
    </submittedName>
</protein>
<accession>A0ABV6XEX2</accession>
<keyword evidence="2" id="KW-1003">Cell membrane</keyword>
<dbReference type="Proteomes" id="UP001592530">
    <property type="component" value="Unassembled WGS sequence"/>
</dbReference>
<evidence type="ECO:0000256" key="1">
    <source>
        <dbReference type="ARBA" id="ARBA00004651"/>
    </source>
</evidence>
<evidence type="ECO:0000256" key="2">
    <source>
        <dbReference type="ARBA" id="ARBA00022475"/>
    </source>
</evidence>
<comment type="subcellular location">
    <subcellularLocation>
        <location evidence="1">Cell membrane</location>
        <topology evidence="1">Multi-pass membrane protein</topology>
    </subcellularLocation>
</comment>
<evidence type="ECO:0000259" key="7">
    <source>
        <dbReference type="Pfam" id="PF06271"/>
    </source>
</evidence>
<evidence type="ECO:0000313" key="9">
    <source>
        <dbReference type="Proteomes" id="UP001592530"/>
    </source>
</evidence>
<evidence type="ECO:0000256" key="3">
    <source>
        <dbReference type="ARBA" id="ARBA00022692"/>
    </source>
</evidence>
<feature type="transmembrane region" description="Helical" evidence="6">
    <location>
        <begin position="59"/>
        <end position="78"/>
    </location>
</feature>
<evidence type="ECO:0000256" key="5">
    <source>
        <dbReference type="ARBA" id="ARBA00023136"/>
    </source>
</evidence>
<comment type="caution">
    <text evidence="8">The sequence shown here is derived from an EMBL/GenBank/DDBJ whole genome shotgun (WGS) entry which is preliminary data.</text>
</comment>
<dbReference type="EMBL" id="JBHEZY010000039">
    <property type="protein sequence ID" value="MFC1436567.1"/>
    <property type="molecule type" value="Genomic_DNA"/>
</dbReference>